<protein>
    <submittedName>
        <fullName evidence="1">Uncharacterized protein</fullName>
    </submittedName>
</protein>
<dbReference type="AlphaFoldDB" id="X1T0V6"/>
<evidence type="ECO:0000313" key="1">
    <source>
        <dbReference type="EMBL" id="GAI98823.1"/>
    </source>
</evidence>
<comment type="caution">
    <text evidence="1">The sequence shown here is derived from an EMBL/GenBank/DDBJ whole genome shotgun (WGS) entry which is preliminary data.</text>
</comment>
<proteinExistence type="predicted"/>
<organism evidence="1">
    <name type="scientific">marine sediment metagenome</name>
    <dbReference type="NCBI Taxonomy" id="412755"/>
    <lineage>
        <taxon>unclassified sequences</taxon>
        <taxon>metagenomes</taxon>
        <taxon>ecological metagenomes</taxon>
    </lineage>
</organism>
<name>X1T0V6_9ZZZZ</name>
<reference evidence="1" key="1">
    <citation type="journal article" date="2014" name="Front. Microbiol.">
        <title>High frequency of phylogenetically diverse reductive dehalogenase-homologous genes in deep subseafloor sedimentary metagenomes.</title>
        <authorList>
            <person name="Kawai M."/>
            <person name="Futagami T."/>
            <person name="Toyoda A."/>
            <person name="Takaki Y."/>
            <person name="Nishi S."/>
            <person name="Hori S."/>
            <person name="Arai W."/>
            <person name="Tsubouchi T."/>
            <person name="Morono Y."/>
            <person name="Uchiyama I."/>
            <person name="Ito T."/>
            <person name="Fujiyama A."/>
            <person name="Inagaki F."/>
            <person name="Takami H."/>
        </authorList>
    </citation>
    <scope>NUCLEOTIDE SEQUENCE</scope>
    <source>
        <strain evidence="1">Expedition CK06-06</strain>
    </source>
</reference>
<accession>X1T0V6</accession>
<gene>
    <name evidence="1" type="ORF">S12H4_33486</name>
</gene>
<sequence>MTILPTTPEETRLSLKALRRKLNEAYPYSYGYQGTPAYIELAIASISLRLQRLISTISSLESHCPGKFYKPRKTNQGR</sequence>
<dbReference type="EMBL" id="BARW01019735">
    <property type="protein sequence ID" value="GAI98823.1"/>
    <property type="molecule type" value="Genomic_DNA"/>
</dbReference>